<feature type="transmembrane region" description="Helical" evidence="1">
    <location>
        <begin position="72"/>
        <end position="90"/>
    </location>
</feature>
<protein>
    <recommendedName>
        <fullName evidence="4">Serpentine receptor class gamma</fullName>
    </recommendedName>
</protein>
<dbReference type="Pfam" id="PF10325">
    <property type="entry name" value="7TM_GPCR_Srz"/>
    <property type="match status" value="1"/>
</dbReference>
<accession>G0N1D8</accession>
<reference evidence="3" key="1">
    <citation type="submission" date="2011-07" db="EMBL/GenBank/DDBJ databases">
        <authorList>
            <consortium name="Caenorhabditis brenneri Sequencing and Analysis Consortium"/>
            <person name="Wilson R.K."/>
        </authorList>
    </citation>
    <scope>NUCLEOTIDE SEQUENCE [LARGE SCALE GENOMIC DNA]</scope>
    <source>
        <strain evidence="3">PB2801</strain>
    </source>
</reference>
<keyword evidence="1" id="KW-0812">Transmembrane</keyword>
<evidence type="ECO:0000256" key="1">
    <source>
        <dbReference type="SAM" id="Phobius"/>
    </source>
</evidence>
<dbReference type="EMBL" id="GL379827">
    <property type="protein sequence ID" value="EGT50089.1"/>
    <property type="molecule type" value="Genomic_DNA"/>
</dbReference>
<dbReference type="InParanoid" id="G0N1D8"/>
<feature type="transmembrane region" description="Helical" evidence="1">
    <location>
        <begin position="29"/>
        <end position="52"/>
    </location>
</feature>
<keyword evidence="1" id="KW-1133">Transmembrane helix</keyword>
<dbReference type="Proteomes" id="UP000008068">
    <property type="component" value="Unassembled WGS sequence"/>
</dbReference>
<proteinExistence type="predicted"/>
<dbReference type="PANTHER" id="PTHR31720">
    <property type="entry name" value="SERPENTINE RECEPTOR, CLASS Z-RELATED"/>
    <property type="match status" value="1"/>
</dbReference>
<name>G0N1D8_CAEBE</name>
<keyword evidence="1" id="KW-0472">Membrane</keyword>
<dbReference type="AlphaFoldDB" id="G0N1D8"/>
<organism evidence="3">
    <name type="scientific">Caenorhabditis brenneri</name>
    <name type="common">Nematode worm</name>
    <dbReference type="NCBI Taxonomy" id="135651"/>
    <lineage>
        <taxon>Eukaryota</taxon>
        <taxon>Metazoa</taxon>
        <taxon>Ecdysozoa</taxon>
        <taxon>Nematoda</taxon>
        <taxon>Chromadorea</taxon>
        <taxon>Rhabditida</taxon>
        <taxon>Rhabditina</taxon>
        <taxon>Rhabditomorpha</taxon>
        <taxon>Rhabditoidea</taxon>
        <taxon>Rhabditidae</taxon>
        <taxon>Peloderinae</taxon>
        <taxon>Caenorhabditis</taxon>
    </lineage>
</organism>
<gene>
    <name evidence="2" type="ORF">CAEBREN_00244</name>
</gene>
<evidence type="ECO:0000313" key="2">
    <source>
        <dbReference type="EMBL" id="EGT50089.1"/>
    </source>
</evidence>
<sequence>MVLVFSIFIDVRESKKSNKKLYTKKSQVYLFWQLAVILMGRLTQIPLLHYYYNHLTVTLNKLISIHRYIDFMMTPFFYQFAYIGCNRAILKKALSCRKRVQPILN</sequence>
<dbReference type="HOGENOM" id="CLU_2238987_0_0_1"/>
<evidence type="ECO:0008006" key="4">
    <source>
        <dbReference type="Google" id="ProtNLM"/>
    </source>
</evidence>
<dbReference type="InterPro" id="IPR018817">
    <property type="entry name" value="7TM_GPCR_serpentine_rcpt_Srz"/>
</dbReference>
<keyword evidence="3" id="KW-1185">Reference proteome</keyword>
<evidence type="ECO:0000313" key="3">
    <source>
        <dbReference type="Proteomes" id="UP000008068"/>
    </source>
</evidence>